<dbReference type="PRINTS" id="PR01988">
    <property type="entry name" value="EXPORTERBACE"/>
</dbReference>
<keyword evidence="8" id="KW-1185">Reference proteome</keyword>
<dbReference type="SUPFAM" id="SSF103473">
    <property type="entry name" value="MFS general substrate transporter"/>
    <property type="match status" value="1"/>
</dbReference>
<feature type="transmembrane region" description="Helical" evidence="6">
    <location>
        <begin position="84"/>
        <end position="113"/>
    </location>
</feature>
<proteinExistence type="predicted"/>
<feature type="transmembrane region" description="Helical" evidence="6">
    <location>
        <begin position="150"/>
        <end position="171"/>
    </location>
</feature>
<gene>
    <name evidence="7" type="ORF">HNP81_003411</name>
</gene>
<dbReference type="PANTHER" id="PTHR23513">
    <property type="entry name" value="INTEGRAL MEMBRANE EFFLUX PROTEIN-RELATED"/>
    <property type="match status" value="1"/>
</dbReference>
<evidence type="ECO:0000313" key="8">
    <source>
        <dbReference type="Proteomes" id="UP000626697"/>
    </source>
</evidence>
<reference evidence="7 8" key="1">
    <citation type="submission" date="2020-08" db="EMBL/GenBank/DDBJ databases">
        <title>Genomic Encyclopedia of Type Strains, Phase IV (KMG-IV): sequencing the most valuable type-strain genomes for metagenomic binning, comparative biology and taxonomic classification.</title>
        <authorList>
            <person name="Goeker M."/>
        </authorList>
    </citation>
    <scope>NUCLEOTIDE SEQUENCE [LARGE SCALE GENOMIC DNA]</scope>
    <source>
        <strain evidence="7 8">DSM 105481</strain>
    </source>
</reference>
<feature type="transmembrane region" description="Helical" evidence="6">
    <location>
        <begin position="287"/>
        <end position="311"/>
    </location>
</feature>
<evidence type="ECO:0000256" key="1">
    <source>
        <dbReference type="ARBA" id="ARBA00004651"/>
    </source>
</evidence>
<dbReference type="Proteomes" id="UP000626697">
    <property type="component" value="Unassembled WGS sequence"/>
</dbReference>
<evidence type="ECO:0000256" key="4">
    <source>
        <dbReference type="ARBA" id="ARBA00022989"/>
    </source>
</evidence>
<dbReference type="PANTHER" id="PTHR23513:SF6">
    <property type="entry name" value="MAJOR FACILITATOR SUPERFAMILY ASSOCIATED DOMAIN-CONTAINING PROTEIN"/>
    <property type="match status" value="1"/>
</dbReference>
<dbReference type="Gene3D" id="1.20.1250.20">
    <property type="entry name" value="MFS general substrate transporter like domains"/>
    <property type="match status" value="1"/>
</dbReference>
<dbReference type="CDD" id="cd06173">
    <property type="entry name" value="MFS_MefA_like"/>
    <property type="match status" value="1"/>
</dbReference>
<protein>
    <submittedName>
        <fullName evidence="7">MFS family permease</fullName>
    </submittedName>
</protein>
<feature type="transmembrane region" description="Helical" evidence="6">
    <location>
        <begin position="12"/>
        <end position="36"/>
    </location>
</feature>
<feature type="transmembrane region" description="Helical" evidence="6">
    <location>
        <begin position="219"/>
        <end position="246"/>
    </location>
</feature>
<dbReference type="RefSeq" id="WP_182503314.1">
    <property type="nucleotide sequence ID" value="NZ_JACJHX010000012.1"/>
</dbReference>
<evidence type="ECO:0000256" key="2">
    <source>
        <dbReference type="ARBA" id="ARBA00022475"/>
    </source>
</evidence>
<dbReference type="InterPro" id="IPR036259">
    <property type="entry name" value="MFS_trans_sf"/>
</dbReference>
<feature type="transmembrane region" description="Helical" evidence="6">
    <location>
        <begin position="42"/>
        <end position="63"/>
    </location>
</feature>
<feature type="transmembrane region" description="Helical" evidence="6">
    <location>
        <begin position="350"/>
        <end position="370"/>
    </location>
</feature>
<evidence type="ECO:0000256" key="5">
    <source>
        <dbReference type="ARBA" id="ARBA00023136"/>
    </source>
</evidence>
<dbReference type="InterPro" id="IPR011701">
    <property type="entry name" value="MFS"/>
</dbReference>
<keyword evidence="2" id="KW-1003">Cell membrane</keyword>
<evidence type="ECO:0000256" key="6">
    <source>
        <dbReference type="SAM" id="Phobius"/>
    </source>
</evidence>
<accession>A0ABR6CT47</accession>
<keyword evidence="5 6" id="KW-0472">Membrane</keyword>
<organism evidence="7 8">
    <name type="scientific">Peribacillus huizhouensis</name>
    <dbReference type="NCBI Taxonomy" id="1501239"/>
    <lineage>
        <taxon>Bacteria</taxon>
        <taxon>Bacillati</taxon>
        <taxon>Bacillota</taxon>
        <taxon>Bacilli</taxon>
        <taxon>Bacillales</taxon>
        <taxon>Bacillaceae</taxon>
        <taxon>Peribacillus</taxon>
    </lineage>
</organism>
<comment type="caution">
    <text evidence="7">The sequence shown here is derived from an EMBL/GenBank/DDBJ whole genome shotgun (WGS) entry which is preliminary data.</text>
</comment>
<feature type="transmembrane region" description="Helical" evidence="6">
    <location>
        <begin position="317"/>
        <end position="338"/>
    </location>
</feature>
<dbReference type="Pfam" id="PF07690">
    <property type="entry name" value="MFS_1"/>
    <property type="match status" value="1"/>
</dbReference>
<name>A0ABR6CT47_9BACI</name>
<feature type="transmembrane region" description="Helical" evidence="6">
    <location>
        <begin position="376"/>
        <end position="394"/>
    </location>
</feature>
<dbReference type="EMBL" id="JACJHX010000012">
    <property type="protein sequence ID" value="MBA9028091.1"/>
    <property type="molecule type" value="Genomic_DNA"/>
</dbReference>
<evidence type="ECO:0000313" key="7">
    <source>
        <dbReference type="EMBL" id="MBA9028091.1"/>
    </source>
</evidence>
<keyword evidence="4 6" id="KW-1133">Transmembrane helix</keyword>
<comment type="subcellular location">
    <subcellularLocation>
        <location evidence="1">Cell membrane</location>
        <topology evidence="1">Multi-pass membrane protein</topology>
    </subcellularLocation>
</comment>
<dbReference type="InterPro" id="IPR022324">
    <property type="entry name" value="Bacilysin_exporter_BacE_put"/>
</dbReference>
<sequence length="431" mass="47194">MKFLLKNKNFLYLFLGRIVTNMGDSLYYVASMWLVYELGKSSFYTGLAGFLILLPKAMQFLLGPFVDRWRIKKTLVITQILQSVLILIIPISYLFGFLSIQLILIVMPIIAFIEEFAYPTQTKALPLILSKSELIKGNSLFSFAYQGVDLVFNALAGIFVAAVGAICLYVVDSITFAMAAIFFSLLKVTQNADQSSKEEKHRKLSIKAYLKKLTEGFSIVFNSLLWVFLVGSSIANFCIGMTMAILPSFSDILGGVEMYGVLLTTLSAGSFIGALLGSFLGKYRVGILSIVCFTLGACCWTSAALVSSPILSTLLFGLAWIPIGAVNVLIAGVSQSVIPNRVLGRVNSVMYSLSVIVMPIGSLLGGYLATIVNSKIIFAFTGVGVLCISIVWLVHPALRALPKGEEMSAKTFRLNFEEQNIFVLERGTHKF</sequence>
<evidence type="ECO:0000256" key="3">
    <source>
        <dbReference type="ARBA" id="ARBA00022692"/>
    </source>
</evidence>
<feature type="transmembrane region" description="Helical" evidence="6">
    <location>
        <begin position="258"/>
        <end position="280"/>
    </location>
</feature>
<keyword evidence="3 6" id="KW-0812">Transmembrane</keyword>